<evidence type="ECO:0008006" key="3">
    <source>
        <dbReference type="Google" id="ProtNLM"/>
    </source>
</evidence>
<name>A0A8J7HPM2_9NOST</name>
<dbReference type="Proteomes" id="UP000632766">
    <property type="component" value="Unassembled WGS sequence"/>
</dbReference>
<dbReference type="PROSITE" id="PS51257">
    <property type="entry name" value="PROKAR_LIPOPROTEIN"/>
    <property type="match status" value="1"/>
</dbReference>
<dbReference type="RefSeq" id="WP_198125470.1">
    <property type="nucleotide sequence ID" value="NZ_JAECZC010000027.1"/>
</dbReference>
<gene>
    <name evidence="1" type="ORF">I8748_15580</name>
</gene>
<dbReference type="AlphaFoldDB" id="A0A8J7HPM2"/>
<evidence type="ECO:0000313" key="1">
    <source>
        <dbReference type="EMBL" id="MBH8563593.1"/>
    </source>
</evidence>
<sequence length="173" mass="19097">MSNKSLKLLTLSVVFPIISLGILTACIQSQRETTTTSELSPSKPNVMLDIKSQAGTCPKTVGLWIISLISEGGGEYTVVADTRPIANSARLVASGERFVEYEAILRESYASCIGSASLQEFRFYNFQLRNGKVYFRVDLPAIVNESVNGTPYIGITYKELVASRPYVRWKSTE</sequence>
<protein>
    <recommendedName>
        <fullName evidence="3">Lipoprotein</fullName>
    </recommendedName>
</protein>
<dbReference type="EMBL" id="JAECZC010000027">
    <property type="protein sequence ID" value="MBH8563593.1"/>
    <property type="molecule type" value="Genomic_DNA"/>
</dbReference>
<comment type="caution">
    <text evidence="1">The sequence shown here is derived from an EMBL/GenBank/DDBJ whole genome shotgun (WGS) entry which is preliminary data.</text>
</comment>
<evidence type="ECO:0000313" key="2">
    <source>
        <dbReference type="Proteomes" id="UP000632766"/>
    </source>
</evidence>
<proteinExistence type="predicted"/>
<accession>A0A8J7HPM2</accession>
<keyword evidence="2" id="KW-1185">Reference proteome</keyword>
<reference evidence="1 2" key="1">
    <citation type="journal article" date="2021" name="Int. J. Syst. Evol. Microbiol.">
        <title>Amazonocrinis nigriterrae gen. nov., sp. nov., Atlanticothrix silvestris gen. nov., sp. nov. and Dendronalium phyllosphericum gen. nov., sp. nov., nostocacean cyanobacteria from Brazilian environments.</title>
        <authorList>
            <person name="Alvarenga D.O."/>
            <person name="Andreote A.P.D."/>
            <person name="Branco L.H.Z."/>
            <person name="Delbaje E."/>
            <person name="Cruz R.B."/>
            <person name="Varani A.M."/>
            <person name="Fiore M.F."/>
        </authorList>
    </citation>
    <scope>NUCLEOTIDE SEQUENCE [LARGE SCALE GENOMIC DNA]</scope>
    <source>
        <strain evidence="1 2">CENA67</strain>
    </source>
</reference>
<organism evidence="1 2">
    <name type="scientific">Amazonocrinis nigriterrae CENA67</name>
    <dbReference type="NCBI Taxonomy" id="2794033"/>
    <lineage>
        <taxon>Bacteria</taxon>
        <taxon>Bacillati</taxon>
        <taxon>Cyanobacteriota</taxon>
        <taxon>Cyanophyceae</taxon>
        <taxon>Nostocales</taxon>
        <taxon>Nostocaceae</taxon>
        <taxon>Amazonocrinis</taxon>
        <taxon>Amazonocrinis nigriterrae</taxon>
    </lineage>
</organism>